<dbReference type="Proteomes" id="UP001153069">
    <property type="component" value="Unassembled WGS sequence"/>
</dbReference>
<feature type="compositionally biased region" description="Low complexity" evidence="1">
    <location>
        <begin position="9"/>
        <end position="21"/>
    </location>
</feature>
<accession>A0A9N8EGZ1</accession>
<proteinExistence type="predicted"/>
<evidence type="ECO:0000256" key="1">
    <source>
        <dbReference type="SAM" id="MobiDB-lite"/>
    </source>
</evidence>
<feature type="compositionally biased region" description="Polar residues" evidence="1">
    <location>
        <begin position="99"/>
        <end position="110"/>
    </location>
</feature>
<evidence type="ECO:0000313" key="2">
    <source>
        <dbReference type="EMBL" id="CAB9518419.1"/>
    </source>
</evidence>
<keyword evidence="3" id="KW-1185">Reference proteome</keyword>
<evidence type="ECO:0000313" key="3">
    <source>
        <dbReference type="Proteomes" id="UP001153069"/>
    </source>
</evidence>
<dbReference type="EMBL" id="CAICTM010000930">
    <property type="protein sequence ID" value="CAB9518419.1"/>
    <property type="molecule type" value="Genomic_DNA"/>
</dbReference>
<gene>
    <name evidence="2" type="ORF">SEMRO_932_G221720.1</name>
</gene>
<sequence>MMMSPLQSPAAARARAQRQPRTPNNKRMPSSLMDLKRESNSRKYDIGALATPARRAPLARSNTIDAVPSFCTPQRNATDTRRRNSTTSGVPLVMPGNLDDSSASNVQQEPESPMRRTYSADSLVTPSRKNRTLFRSNSSTDSAVLPSFCTPSRQRNFTDDGTTRNRNKSKAASMVMPANLDDDDDDDSSHGRDEEEDRRLWTALAPATPRRRPSVSAKGQPQSARVARRGSTSMH</sequence>
<dbReference type="AlphaFoldDB" id="A0A9N8EGZ1"/>
<feature type="compositionally biased region" description="Low complexity" evidence="1">
    <location>
        <begin position="48"/>
        <end position="60"/>
    </location>
</feature>
<feature type="compositionally biased region" description="Polar residues" evidence="1">
    <location>
        <begin position="119"/>
        <end position="142"/>
    </location>
</feature>
<comment type="caution">
    <text evidence="2">The sequence shown here is derived from an EMBL/GenBank/DDBJ whole genome shotgun (WGS) entry which is preliminary data.</text>
</comment>
<protein>
    <submittedName>
        <fullName evidence="2">Uncharacterized protein</fullName>
    </submittedName>
</protein>
<organism evidence="2 3">
    <name type="scientific">Seminavis robusta</name>
    <dbReference type="NCBI Taxonomy" id="568900"/>
    <lineage>
        <taxon>Eukaryota</taxon>
        <taxon>Sar</taxon>
        <taxon>Stramenopiles</taxon>
        <taxon>Ochrophyta</taxon>
        <taxon>Bacillariophyta</taxon>
        <taxon>Bacillariophyceae</taxon>
        <taxon>Bacillariophycidae</taxon>
        <taxon>Naviculales</taxon>
        <taxon>Naviculaceae</taxon>
        <taxon>Seminavis</taxon>
    </lineage>
</organism>
<feature type="non-terminal residue" evidence="2">
    <location>
        <position position="235"/>
    </location>
</feature>
<feature type="compositionally biased region" description="Basic and acidic residues" evidence="1">
    <location>
        <begin position="34"/>
        <end position="45"/>
    </location>
</feature>
<feature type="region of interest" description="Disordered" evidence="1">
    <location>
        <begin position="1"/>
        <end position="235"/>
    </location>
</feature>
<name>A0A9N8EGZ1_9STRA</name>
<feature type="compositionally biased region" description="Basic and acidic residues" evidence="1">
    <location>
        <begin position="188"/>
        <end position="200"/>
    </location>
</feature>
<reference evidence="2" key="1">
    <citation type="submission" date="2020-06" db="EMBL/GenBank/DDBJ databases">
        <authorList>
            <consortium name="Plant Systems Biology data submission"/>
        </authorList>
    </citation>
    <scope>NUCLEOTIDE SEQUENCE</scope>
    <source>
        <strain evidence="2">D6</strain>
    </source>
</reference>